<dbReference type="Proteomes" id="UP001060085">
    <property type="component" value="Linkage Group LG07"/>
</dbReference>
<evidence type="ECO:0000313" key="1">
    <source>
        <dbReference type="EMBL" id="KAI5655073.1"/>
    </source>
</evidence>
<reference evidence="2" key="1">
    <citation type="journal article" date="2023" name="Nat. Plants">
        <title>Single-cell RNA sequencing provides a high-resolution roadmap for understanding the multicellular compartmentation of specialized metabolism.</title>
        <authorList>
            <person name="Sun S."/>
            <person name="Shen X."/>
            <person name="Li Y."/>
            <person name="Li Y."/>
            <person name="Wang S."/>
            <person name="Li R."/>
            <person name="Zhang H."/>
            <person name="Shen G."/>
            <person name="Guo B."/>
            <person name="Wei J."/>
            <person name="Xu J."/>
            <person name="St-Pierre B."/>
            <person name="Chen S."/>
            <person name="Sun C."/>
        </authorList>
    </citation>
    <scope>NUCLEOTIDE SEQUENCE [LARGE SCALE GENOMIC DNA]</scope>
</reference>
<sequence length="227" mass="24147">MSTLASASIPPGSSTPASAFIPPGTSTLTSASIPPRTSTSSATTSTPSTTLTLFPQLPYSSLVPISTPSSSSSAVETSSRPAPSSSACPLVLPVQSAIDSHILILPTADSFNKQLSCAKSITKIIKEHFVENHASFGKIPDRIKKICIQSSRKDIDGTRRMSVPYGMLGINESHYVKYQELKTNTEWLHIETGSPMPTDEQLMFEAVGSNKGHVYDFSSQSVAITAK</sequence>
<protein>
    <submittedName>
        <fullName evidence="1">Uncharacterized protein</fullName>
    </submittedName>
</protein>
<name>A0ACC0A6N4_CATRO</name>
<organism evidence="1 2">
    <name type="scientific">Catharanthus roseus</name>
    <name type="common">Madagascar periwinkle</name>
    <name type="synonym">Vinca rosea</name>
    <dbReference type="NCBI Taxonomy" id="4058"/>
    <lineage>
        <taxon>Eukaryota</taxon>
        <taxon>Viridiplantae</taxon>
        <taxon>Streptophyta</taxon>
        <taxon>Embryophyta</taxon>
        <taxon>Tracheophyta</taxon>
        <taxon>Spermatophyta</taxon>
        <taxon>Magnoliopsida</taxon>
        <taxon>eudicotyledons</taxon>
        <taxon>Gunneridae</taxon>
        <taxon>Pentapetalae</taxon>
        <taxon>asterids</taxon>
        <taxon>lamiids</taxon>
        <taxon>Gentianales</taxon>
        <taxon>Apocynaceae</taxon>
        <taxon>Rauvolfioideae</taxon>
        <taxon>Vinceae</taxon>
        <taxon>Catharanthinae</taxon>
        <taxon>Catharanthus</taxon>
    </lineage>
</organism>
<keyword evidence="2" id="KW-1185">Reference proteome</keyword>
<comment type="caution">
    <text evidence="1">The sequence shown here is derived from an EMBL/GenBank/DDBJ whole genome shotgun (WGS) entry which is preliminary data.</text>
</comment>
<accession>A0ACC0A6N4</accession>
<dbReference type="EMBL" id="CM044707">
    <property type="protein sequence ID" value="KAI5655073.1"/>
    <property type="molecule type" value="Genomic_DNA"/>
</dbReference>
<evidence type="ECO:0000313" key="2">
    <source>
        <dbReference type="Proteomes" id="UP001060085"/>
    </source>
</evidence>
<gene>
    <name evidence="1" type="ORF">M9H77_32260</name>
</gene>
<proteinExistence type="predicted"/>